<dbReference type="Gene3D" id="2.130.10.10">
    <property type="entry name" value="YVTN repeat-like/Quinoprotein amine dehydrogenase"/>
    <property type="match status" value="1"/>
</dbReference>
<evidence type="ECO:0000313" key="3">
    <source>
        <dbReference type="Proteomes" id="UP001139207"/>
    </source>
</evidence>
<evidence type="ECO:0000313" key="2">
    <source>
        <dbReference type="EMBL" id="MCJ7859702.1"/>
    </source>
</evidence>
<dbReference type="Proteomes" id="UP001139207">
    <property type="component" value="Unassembled WGS sequence"/>
</dbReference>
<dbReference type="RefSeq" id="WP_244805410.1">
    <property type="nucleotide sequence ID" value="NZ_JALIEA010000017.1"/>
</dbReference>
<organism evidence="2 3">
    <name type="scientific">Corynebacterium kalidii</name>
    <dbReference type="NCBI Taxonomy" id="2931982"/>
    <lineage>
        <taxon>Bacteria</taxon>
        <taxon>Bacillati</taxon>
        <taxon>Actinomycetota</taxon>
        <taxon>Actinomycetes</taxon>
        <taxon>Mycobacteriales</taxon>
        <taxon>Corynebacteriaceae</taxon>
        <taxon>Corynebacterium</taxon>
    </lineage>
</organism>
<reference evidence="2" key="1">
    <citation type="submission" date="2022-04" db="EMBL/GenBank/DDBJ databases">
        <title>Corynebacterium kalidii LD5P10.</title>
        <authorList>
            <person name="Sun J.Q."/>
        </authorList>
    </citation>
    <scope>NUCLEOTIDE SEQUENCE</scope>
    <source>
        <strain evidence="2">LD5P10</strain>
    </source>
</reference>
<dbReference type="InterPro" id="IPR015943">
    <property type="entry name" value="WD40/YVTN_repeat-like_dom_sf"/>
</dbReference>
<sequence length="363" mass="37058">MALPAAAALTLTGCAEQMFGTDGDDGPDGEGEVVVGVPAEPLDSPDRPGPSEATGSLEDGDEVLGLVRAGLVRAGLGDGVSADSPAPVAALEQGRLSIGTLGDVASGRATTVDVDDSCTTVSGAVDGVVLGCGTTVRVLDAEGEEQRRVDAPGEVTAAAVHPDGSLAVTVESDADVHWFSPDGESSGSEHITDSASALQLVGNTRDGDPQWRAALVDAAQTSVTDIDIADRSRLAALRIGQGVGTVSAGTRPDGVLVASDPRRNQALVYTLTDVIRHTQSVPTGDGAWAVLWDSDRELMWVSTTGDNTLTGYDLSTGTPVAVGEVTTAPDVRHIIDDGSGDLLLVTADGTREYIPSDDLPRKD</sequence>
<comment type="caution">
    <text evidence="2">The sequence shown here is derived from an EMBL/GenBank/DDBJ whole genome shotgun (WGS) entry which is preliminary data.</text>
</comment>
<evidence type="ECO:0008006" key="4">
    <source>
        <dbReference type="Google" id="ProtNLM"/>
    </source>
</evidence>
<evidence type="ECO:0000256" key="1">
    <source>
        <dbReference type="SAM" id="MobiDB-lite"/>
    </source>
</evidence>
<proteinExistence type="predicted"/>
<dbReference type="InterPro" id="IPR011044">
    <property type="entry name" value="Quino_amine_DH_bsu"/>
</dbReference>
<dbReference type="AlphaFoldDB" id="A0A9X1WLF6"/>
<protein>
    <recommendedName>
        <fullName evidence="4">Prolipoprotein LppL</fullName>
    </recommendedName>
</protein>
<feature type="region of interest" description="Disordered" evidence="1">
    <location>
        <begin position="18"/>
        <end position="60"/>
    </location>
</feature>
<name>A0A9X1WLF6_9CORY</name>
<dbReference type="SUPFAM" id="SSF50969">
    <property type="entry name" value="YVTN repeat-like/Quinoprotein amine dehydrogenase"/>
    <property type="match status" value="1"/>
</dbReference>
<feature type="compositionally biased region" description="Acidic residues" evidence="1">
    <location>
        <begin position="22"/>
        <end position="31"/>
    </location>
</feature>
<accession>A0A9X1WLF6</accession>
<dbReference type="EMBL" id="JALIEA010000017">
    <property type="protein sequence ID" value="MCJ7859702.1"/>
    <property type="molecule type" value="Genomic_DNA"/>
</dbReference>
<keyword evidence="3" id="KW-1185">Reference proteome</keyword>
<gene>
    <name evidence="2" type="ORF">MUN33_13445</name>
</gene>